<evidence type="ECO:0000313" key="2">
    <source>
        <dbReference type="EMBL" id="OAD77799.1"/>
    </source>
</evidence>
<dbReference type="RefSeq" id="XP_018295839.1">
    <property type="nucleotide sequence ID" value="XM_018438248.1"/>
</dbReference>
<dbReference type="InParanoid" id="A0A167PF99"/>
<sequence>MNVAMKTDDHRTVTTAGTLPQSGAIRHGSWTGRHCCEARPTLAHYQSIEGQIISKVDDLNYSRTEQSSSWLVVKQKTISNDDIRGNKKEFDQIRNLSGVSMK</sequence>
<dbReference type="EMBL" id="KV440974">
    <property type="protein sequence ID" value="OAD77799.1"/>
    <property type="molecule type" value="Genomic_DNA"/>
</dbReference>
<reference evidence="3" key="1">
    <citation type="submission" date="2015-06" db="EMBL/GenBank/DDBJ databases">
        <title>Expansion of signal transduction pathways in fungi by whole-genome duplication.</title>
        <authorList>
            <consortium name="DOE Joint Genome Institute"/>
            <person name="Corrochano L.M."/>
            <person name="Kuo A."/>
            <person name="Marcet-Houben M."/>
            <person name="Polaino S."/>
            <person name="Salamov A."/>
            <person name="Villalobos J.M."/>
            <person name="Alvarez M.I."/>
            <person name="Avalos J."/>
            <person name="Benito E.P."/>
            <person name="Benoit I."/>
            <person name="Burger G."/>
            <person name="Camino L.P."/>
            <person name="Canovas D."/>
            <person name="Cerda-Olmedo E."/>
            <person name="Cheng J.-F."/>
            <person name="Dominguez A."/>
            <person name="Elias M."/>
            <person name="Eslava A.P."/>
            <person name="Glaser F."/>
            <person name="Grimwood J."/>
            <person name="Gutierrez G."/>
            <person name="Heitman J."/>
            <person name="Henrissat B."/>
            <person name="Iturriaga E.A."/>
            <person name="Lang B.F."/>
            <person name="Lavin J.L."/>
            <person name="Lee S."/>
            <person name="Li W."/>
            <person name="Lindquist E."/>
            <person name="Lopez-Garcia S."/>
            <person name="Luque E.M."/>
            <person name="Marcos A.T."/>
            <person name="Martin J."/>
            <person name="McCluskey K."/>
            <person name="Medina H.R."/>
            <person name="Miralles-Duran A."/>
            <person name="Miyazaki A."/>
            <person name="Munoz-Torres E."/>
            <person name="Oguiza J.A."/>
            <person name="Ohm R."/>
            <person name="Olmedo M."/>
            <person name="Orejas M."/>
            <person name="Ortiz-Castellanos L."/>
            <person name="Pisabarro A.G."/>
            <person name="Rodriguez-Romero J."/>
            <person name="Ruiz-Herrera J."/>
            <person name="Ruiz-Vazquez R."/>
            <person name="Sanz C."/>
            <person name="Schackwitz W."/>
            <person name="Schmutz J."/>
            <person name="Shahriari M."/>
            <person name="Shelest E."/>
            <person name="Silva-Franco F."/>
            <person name="Soanes D."/>
            <person name="Syed K."/>
            <person name="Tagua V.G."/>
            <person name="Talbot N.J."/>
            <person name="Thon M."/>
            <person name="De vries R.P."/>
            <person name="Wiebenga A."/>
            <person name="Yadav J.S."/>
            <person name="Braun E.L."/>
            <person name="Baker S."/>
            <person name="Garre V."/>
            <person name="Horwitz B."/>
            <person name="Torres-Martinez S."/>
            <person name="Idnurm A."/>
            <person name="Herrera-Estrella A."/>
            <person name="Gabaldon T."/>
            <person name="Grigoriev I.V."/>
        </authorList>
    </citation>
    <scope>NUCLEOTIDE SEQUENCE [LARGE SCALE GENOMIC DNA]</scope>
    <source>
        <strain evidence="3">NRRL 1555(-)</strain>
    </source>
</reference>
<feature type="region of interest" description="Disordered" evidence="1">
    <location>
        <begin position="1"/>
        <end position="25"/>
    </location>
</feature>
<keyword evidence="3" id="KW-1185">Reference proteome</keyword>
<name>A0A167PF99_PHYB8</name>
<dbReference type="GeneID" id="28999154"/>
<protein>
    <submittedName>
        <fullName evidence="2">Uncharacterized protein</fullName>
    </submittedName>
</protein>
<accession>A0A167PF99</accession>
<gene>
    <name evidence="2" type="ORF">PHYBLDRAFT_179999</name>
</gene>
<organism evidence="2 3">
    <name type="scientific">Phycomyces blakesleeanus (strain ATCC 8743b / DSM 1359 / FGSC 10004 / NBRC 33097 / NRRL 1555)</name>
    <dbReference type="NCBI Taxonomy" id="763407"/>
    <lineage>
        <taxon>Eukaryota</taxon>
        <taxon>Fungi</taxon>
        <taxon>Fungi incertae sedis</taxon>
        <taxon>Mucoromycota</taxon>
        <taxon>Mucoromycotina</taxon>
        <taxon>Mucoromycetes</taxon>
        <taxon>Mucorales</taxon>
        <taxon>Phycomycetaceae</taxon>
        <taxon>Phycomyces</taxon>
    </lineage>
</organism>
<dbReference type="Proteomes" id="UP000077315">
    <property type="component" value="Unassembled WGS sequence"/>
</dbReference>
<evidence type="ECO:0000313" key="3">
    <source>
        <dbReference type="Proteomes" id="UP000077315"/>
    </source>
</evidence>
<feature type="compositionally biased region" description="Basic and acidic residues" evidence="1">
    <location>
        <begin position="1"/>
        <end position="12"/>
    </location>
</feature>
<proteinExistence type="predicted"/>
<evidence type="ECO:0000256" key="1">
    <source>
        <dbReference type="SAM" id="MobiDB-lite"/>
    </source>
</evidence>
<dbReference type="VEuPathDB" id="FungiDB:PHYBLDRAFT_179999"/>
<dbReference type="AlphaFoldDB" id="A0A167PF99"/>